<dbReference type="Proteomes" id="UP000003653">
    <property type="component" value="Unassembled WGS sequence"/>
</dbReference>
<dbReference type="EMBL" id="ADNV01000047">
    <property type="protein sequence ID" value="EFG79815.1"/>
    <property type="molecule type" value="Genomic_DNA"/>
</dbReference>
<feature type="region of interest" description="Disordered" evidence="1">
    <location>
        <begin position="1"/>
        <end position="21"/>
    </location>
</feature>
<protein>
    <submittedName>
        <fullName evidence="2">Uncharacterized protein</fullName>
    </submittedName>
</protein>
<gene>
    <name evidence="2" type="ORF">HMPREF0591_0276</name>
</gene>
<proteinExistence type="predicted"/>
<comment type="caution">
    <text evidence="2">The sequence shown here is derived from an EMBL/GenBank/DDBJ whole genome shotgun (WGS) entry which is preliminary data.</text>
</comment>
<name>D5P282_9MYCO</name>
<sequence length="45" mass="5079">MTMHGVSKPQPSSRPRCRRSGHGRLLKIMSDLGGEDFLYWYQAAG</sequence>
<evidence type="ECO:0000256" key="1">
    <source>
        <dbReference type="SAM" id="MobiDB-lite"/>
    </source>
</evidence>
<dbReference type="HOGENOM" id="CLU_3202295_0_0_11"/>
<organism evidence="2 3">
    <name type="scientific">Mycobacterium parascrofulaceum ATCC BAA-614</name>
    <dbReference type="NCBI Taxonomy" id="525368"/>
    <lineage>
        <taxon>Bacteria</taxon>
        <taxon>Bacillati</taxon>
        <taxon>Actinomycetota</taxon>
        <taxon>Actinomycetes</taxon>
        <taxon>Mycobacteriales</taxon>
        <taxon>Mycobacteriaceae</taxon>
        <taxon>Mycobacterium</taxon>
        <taxon>Mycobacterium simiae complex</taxon>
    </lineage>
</organism>
<dbReference type="AlphaFoldDB" id="D5P282"/>
<evidence type="ECO:0000313" key="3">
    <source>
        <dbReference type="Proteomes" id="UP000003653"/>
    </source>
</evidence>
<accession>D5P282</accession>
<reference evidence="2 3" key="1">
    <citation type="submission" date="2010-04" db="EMBL/GenBank/DDBJ databases">
        <authorList>
            <person name="Muzny D."/>
            <person name="Qin X."/>
            <person name="Deng J."/>
            <person name="Jiang H."/>
            <person name="Liu Y."/>
            <person name="Qu J."/>
            <person name="Song X.-Z."/>
            <person name="Zhang L."/>
            <person name="Thornton R."/>
            <person name="Coyle M."/>
            <person name="Francisco L."/>
            <person name="Jackson L."/>
            <person name="Javaid M."/>
            <person name="Korchina V."/>
            <person name="Kovar C."/>
            <person name="Mata R."/>
            <person name="Mathew T."/>
            <person name="Ngo R."/>
            <person name="Nguyen L."/>
            <person name="Nguyen N."/>
            <person name="Okwuonu G."/>
            <person name="Ongeri F."/>
            <person name="Pham C."/>
            <person name="Simmons D."/>
            <person name="Wilczek-Boney K."/>
            <person name="Hale W."/>
            <person name="Jakkamsetti A."/>
            <person name="Pham P."/>
            <person name="Ruth R."/>
            <person name="San Lucas F."/>
            <person name="Warren J."/>
            <person name="Zhang J."/>
            <person name="Zhao Z."/>
            <person name="Zhou C."/>
            <person name="Zhu D."/>
            <person name="Lee S."/>
            <person name="Bess C."/>
            <person name="Blankenburg K."/>
            <person name="Forbes L."/>
            <person name="Fu Q."/>
            <person name="Gubbala S."/>
            <person name="Hirani K."/>
            <person name="Jayaseelan J.C."/>
            <person name="Lara F."/>
            <person name="Munidasa M."/>
            <person name="Palculict T."/>
            <person name="Patil S."/>
            <person name="Pu L.-L."/>
            <person name="Saada N."/>
            <person name="Tang L."/>
            <person name="Weissenberger G."/>
            <person name="Zhu Y."/>
            <person name="Hemphill L."/>
            <person name="Shang Y."/>
            <person name="Youmans B."/>
            <person name="Ayvaz T."/>
            <person name="Ross M."/>
            <person name="Santibanez J."/>
            <person name="Aqrawi P."/>
            <person name="Gross S."/>
            <person name="Joshi V."/>
            <person name="Fowler G."/>
            <person name="Nazareth L."/>
            <person name="Reid J."/>
            <person name="Worley K."/>
            <person name="Petrosino J."/>
            <person name="Highlander S."/>
            <person name="Gibbs R."/>
        </authorList>
    </citation>
    <scope>NUCLEOTIDE SEQUENCE [LARGE SCALE GENOMIC DNA]</scope>
    <source>
        <strain evidence="2 3">ATCC BAA-614</strain>
    </source>
</reference>
<evidence type="ECO:0000313" key="2">
    <source>
        <dbReference type="EMBL" id="EFG79815.1"/>
    </source>
</evidence>
<keyword evidence="3" id="KW-1185">Reference proteome</keyword>